<organism evidence="1 2">
    <name type="scientific">Mycena belliarum</name>
    <dbReference type="NCBI Taxonomy" id="1033014"/>
    <lineage>
        <taxon>Eukaryota</taxon>
        <taxon>Fungi</taxon>
        <taxon>Dikarya</taxon>
        <taxon>Basidiomycota</taxon>
        <taxon>Agaricomycotina</taxon>
        <taxon>Agaricomycetes</taxon>
        <taxon>Agaricomycetidae</taxon>
        <taxon>Agaricales</taxon>
        <taxon>Marasmiineae</taxon>
        <taxon>Mycenaceae</taxon>
        <taxon>Mycena</taxon>
    </lineage>
</organism>
<reference evidence="1" key="1">
    <citation type="submission" date="2023-03" db="EMBL/GenBank/DDBJ databases">
        <title>Massive genome expansion in bonnet fungi (Mycena s.s.) driven by repeated elements and novel gene families across ecological guilds.</title>
        <authorList>
            <consortium name="Lawrence Berkeley National Laboratory"/>
            <person name="Harder C.B."/>
            <person name="Miyauchi S."/>
            <person name="Viragh M."/>
            <person name="Kuo A."/>
            <person name="Thoen E."/>
            <person name="Andreopoulos B."/>
            <person name="Lu D."/>
            <person name="Skrede I."/>
            <person name="Drula E."/>
            <person name="Henrissat B."/>
            <person name="Morin E."/>
            <person name="Kohler A."/>
            <person name="Barry K."/>
            <person name="LaButti K."/>
            <person name="Morin E."/>
            <person name="Salamov A."/>
            <person name="Lipzen A."/>
            <person name="Mereny Z."/>
            <person name="Hegedus B."/>
            <person name="Baldrian P."/>
            <person name="Stursova M."/>
            <person name="Weitz H."/>
            <person name="Taylor A."/>
            <person name="Grigoriev I.V."/>
            <person name="Nagy L.G."/>
            <person name="Martin F."/>
            <person name="Kauserud H."/>
        </authorList>
    </citation>
    <scope>NUCLEOTIDE SEQUENCE</scope>
    <source>
        <strain evidence="1">CBHHK173m</strain>
    </source>
</reference>
<keyword evidence="2" id="KW-1185">Reference proteome</keyword>
<gene>
    <name evidence="1" type="ORF">B0H15DRAFT_804824</name>
</gene>
<accession>A0AAD6TTE6</accession>
<name>A0AAD6TTE6_9AGAR</name>
<sequence length="108" mass="12084">MNENSSTLRAACILLWMLSLLPNNPSVRYAAIGILTVTLIVSSFCVPNPSTTLNQLDIAIDKTEEIIAYAKLNCARDYWELVQGETRLLQRLSTPNVTEDSSKLWQRG</sequence>
<dbReference type="AlphaFoldDB" id="A0AAD6TTE6"/>
<evidence type="ECO:0000313" key="1">
    <source>
        <dbReference type="EMBL" id="KAJ7078624.1"/>
    </source>
</evidence>
<protein>
    <submittedName>
        <fullName evidence="1">Uncharacterized protein</fullName>
    </submittedName>
</protein>
<comment type="caution">
    <text evidence="1">The sequence shown here is derived from an EMBL/GenBank/DDBJ whole genome shotgun (WGS) entry which is preliminary data.</text>
</comment>
<dbReference type="Proteomes" id="UP001222325">
    <property type="component" value="Unassembled WGS sequence"/>
</dbReference>
<dbReference type="EMBL" id="JARJCN010000065">
    <property type="protein sequence ID" value="KAJ7078624.1"/>
    <property type="molecule type" value="Genomic_DNA"/>
</dbReference>
<evidence type="ECO:0000313" key="2">
    <source>
        <dbReference type="Proteomes" id="UP001222325"/>
    </source>
</evidence>
<proteinExistence type="predicted"/>